<feature type="transmembrane region" description="Helical" evidence="1">
    <location>
        <begin position="6"/>
        <end position="29"/>
    </location>
</feature>
<dbReference type="Proteomes" id="UP000050501">
    <property type="component" value="Unassembled WGS sequence"/>
</dbReference>
<dbReference type="AlphaFoldDB" id="A0A0P6Y3K2"/>
<name>A0A0P6Y3K2_9CHLR</name>
<accession>A0A0P6Y3K2</accession>
<sequence length="114" mass="12028">MASLLLTNLLLSAPFLALWSIGGIMAVLWRKRLTKAVFLLALIGCALHLLHTLTFGLFGSALPMMMMQGRSPTSQITMVSAGVGMIGQLLNLIASALLVAAIFAGRNAAVFAQD</sequence>
<evidence type="ECO:0000313" key="2">
    <source>
        <dbReference type="EMBL" id="KPL90501.1"/>
    </source>
</evidence>
<evidence type="ECO:0000313" key="3">
    <source>
        <dbReference type="Proteomes" id="UP000050501"/>
    </source>
</evidence>
<organism evidence="2 3">
    <name type="scientific">Levilinea saccharolytica</name>
    <dbReference type="NCBI Taxonomy" id="229921"/>
    <lineage>
        <taxon>Bacteria</taxon>
        <taxon>Bacillati</taxon>
        <taxon>Chloroflexota</taxon>
        <taxon>Anaerolineae</taxon>
        <taxon>Anaerolineales</taxon>
        <taxon>Anaerolineaceae</taxon>
        <taxon>Levilinea</taxon>
    </lineage>
</organism>
<comment type="caution">
    <text evidence="2">The sequence shown here is derived from an EMBL/GenBank/DDBJ whole genome shotgun (WGS) entry which is preliminary data.</text>
</comment>
<protein>
    <submittedName>
        <fullName evidence="2">Uncharacterized protein</fullName>
    </submittedName>
</protein>
<dbReference type="EMBL" id="LGCM01000011">
    <property type="protein sequence ID" value="KPL90501.1"/>
    <property type="molecule type" value="Genomic_DNA"/>
</dbReference>
<gene>
    <name evidence="2" type="ORF">ADN01_02510</name>
</gene>
<feature type="transmembrane region" description="Helical" evidence="1">
    <location>
        <begin position="78"/>
        <end position="104"/>
    </location>
</feature>
<keyword evidence="1" id="KW-0812">Transmembrane</keyword>
<dbReference type="RefSeq" id="WP_062417837.1">
    <property type="nucleotide sequence ID" value="NZ_DF967974.1"/>
</dbReference>
<proteinExistence type="predicted"/>
<keyword evidence="1" id="KW-0472">Membrane</keyword>
<evidence type="ECO:0000256" key="1">
    <source>
        <dbReference type="SAM" id="Phobius"/>
    </source>
</evidence>
<keyword evidence="3" id="KW-1185">Reference proteome</keyword>
<feature type="transmembrane region" description="Helical" evidence="1">
    <location>
        <begin position="36"/>
        <end position="58"/>
    </location>
</feature>
<dbReference type="STRING" id="229921.ADN01_02510"/>
<reference evidence="2 3" key="1">
    <citation type="submission" date="2015-07" db="EMBL/GenBank/DDBJ databases">
        <title>Genome sequence of Levilinea saccharolytica DSM 16555.</title>
        <authorList>
            <person name="Hemp J."/>
            <person name="Ward L.M."/>
            <person name="Pace L.A."/>
            <person name="Fischer W.W."/>
        </authorList>
    </citation>
    <scope>NUCLEOTIDE SEQUENCE [LARGE SCALE GENOMIC DNA]</scope>
    <source>
        <strain evidence="2 3">KIBI-1</strain>
    </source>
</reference>
<keyword evidence="1" id="KW-1133">Transmembrane helix</keyword>